<proteinExistence type="predicted"/>
<dbReference type="AlphaFoldDB" id="A0A0F9NT37"/>
<gene>
    <name evidence="1" type="ORF">LCGC14_0988560</name>
</gene>
<name>A0A0F9NT37_9ZZZZ</name>
<evidence type="ECO:0000313" key="1">
    <source>
        <dbReference type="EMBL" id="KKN15167.1"/>
    </source>
</evidence>
<comment type="caution">
    <text evidence="1">The sequence shown here is derived from an EMBL/GenBank/DDBJ whole genome shotgun (WGS) entry which is preliminary data.</text>
</comment>
<accession>A0A0F9NT37</accession>
<dbReference type="EMBL" id="LAZR01003738">
    <property type="protein sequence ID" value="KKN15167.1"/>
    <property type="molecule type" value="Genomic_DNA"/>
</dbReference>
<reference evidence="1" key="1">
    <citation type="journal article" date="2015" name="Nature">
        <title>Complex archaea that bridge the gap between prokaryotes and eukaryotes.</title>
        <authorList>
            <person name="Spang A."/>
            <person name="Saw J.H."/>
            <person name="Jorgensen S.L."/>
            <person name="Zaremba-Niedzwiedzka K."/>
            <person name="Martijn J."/>
            <person name="Lind A.E."/>
            <person name="van Eijk R."/>
            <person name="Schleper C."/>
            <person name="Guy L."/>
            <person name="Ettema T.J."/>
        </authorList>
    </citation>
    <scope>NUCLEOTIDE SEQUENCE</scope>
</reference>
<protein>
    <submittedName>
        <fullName evidence="1">Uncharacterized protein</fullName>
    </submittedName>
</protein>
<sequence>MTIKIMCDRCGREMECENKYVINEARVDLCGNCKADYDKVVRLVITQKNSMLKSFMEGK</sequence>
<organism evidence="1">
    <name type="scientific">marine sediment metagenome</name>
    <dbReference type="NCBI Taxonomy" id="412755"/>
    <lineage>
        <taxon>unclassified sequences</taxon>
        <taxon>metagenomes</taxon>
        <taxon>ecological metagenomes</taxon>
    </lineage>
</organism>